<keyword evidence="3" id="KW-1185">Reference proteome</keyword>
<dbReference type="Gene3D" id="3.40.190.10">
    <property type="entry name" value="Periplasmic binding protein-like II"/>
    <property type="match status" value="1"/>
</dbReference>
<organism evidence="2 3">
    <name type="scientific">Scleromatobacter humisilvae</name>
    <dbReference type="NCBI Taxonomy" id="2897159"/>
    <lineage>
        <taxon>Bacteria</taxon>
        <taxon>Pseudomonadati</taxon>
        <taxon>Pseudomonadota</taxon>
        <taxon>Betaproteobacteria</taxon>
        <taxon>Burkholderiales</taxon>
        <taxon>Sphaerotilaceae</taxon>
        <taxon>Scleromatobacter</taxon>
    </lineage>
</organism>
<reference evidence="2" key="1">
    <citation type="submission" date="2021-11" db="EMBL/GenBank/DDBJ databases">
        <title>BS-T2-15 a new species belonging to the Comamonadaceae family isolated from the soil of a French oak forest.</title>
        <authorList>
            <person name="Mieszkin S."/>
            <person name="Alain K."/>
        </authorList>
    </citation>
    <scope>NUCLEOTIDE SEQUENCE</scope>
    <source>
        <strain evidence="2">BS-T2-15</strain>
    </source>
</reference>
<dbReference type="GO" id="GO:0030288">
    <property type="term" value="C:outer membrane-bounded periplasmic space"/>
    <property type="evidence" value="ECO:0007669"/>
    <property type="project" value="UniProtKB-ARBA"/>
</dbReference>
<dbReference type="InterPro" id="IPR030678">
    <property type="entry name" value="Peptide/Ni-bd"/>
</dbReference>
<evidence type="ECO:0000313" key="3">
    <source>
        <dbReference type="Proteomes" id="UP001139353"/>
    </source>
</evidence>
<dbReference type="PIRSF" id="PIRSF002741">
    <property type="entry name" value="MppA"/>
    <property type="match status" value="1"/>
</dbReference>
<comment type="caution">
    <text evidence="2">The sequence shown here is derived from an EMBL/GenBank/DDBJ whole genome shotgun (WGS) entry which is preliminary data.</text>
</comment>
<dbReference type="Proteomes" id="UP001139353">
    <property type="component" value="Unassembled WGS sequence"/>
</dbReference>
<dbReference type="InterPro" id="IPR039424">
    <property type="entry name" value="SBP_5"/>
</dbReference>
<protein>
    <submittedName>
        <fullName evidence="2">Peptide ABC transporter substrate-binding protein</fullName>
    </submittedName>
</protein>
<dbReference type="Pfam" id="PF00496">
    <property type="entry name" value="SBP_bac_5"/>
    <property type="match status" value="1"/>
</dbReference>
<dbReference type="GO" id="GO:0015833">
    <property type="term" value="P:peptide transport"/>
    <property type="evidence" value="ECO:0007669"/>
    <property type="project" value="TreeGrafter"/>
</dbReference>
<proteinExistence type="predicted"/>
<dbReference type="AlphaFoldDB" id="A0A9X1YNM7"/>
<gene>
    <name evidence="2" type="ORF">LPC04_18650</name>
</gene>
<dbReference type="GO" id="GO:1904680">
    <property type="term" value="F:peptide transmembrane transporter activity"/>
    <property type="evidence" value="ECO:0007669"/>
    <property type="project" value="TreeGrafter"/>
</dbReference>
<dbReference type="PANTHER" id="PTHR30290:SF65">
    <property type="entry name" value="MONOACYL PHOSPHATIDYLINOSITOL TETRAMANNOSIDE-BINDING PROTEIN LPQW-RELATED"/>
    <property type="match status" value="1"/>
</dbReference>
<name>A0A9X1YNM7_9BURK</name>
<dbReference type="CDD" id="cd08513">
    <property type="entry name" value="PBP2_thermophilic_Hb8_like"/>
    <property type="match status" value="1"/>
</dbReference>
<dbReference type="EMBL" id="JAJLJH010000005">
    <property type="protein sequence ID" value="MCK9687727.1"/>
    <property type="molecule type" value="Genomic_DNA"/>
</dbReference>
<feature type="domain" description="Solute-binding protein family 5" evidence="1">
    <location>
        <begin position="109"/>
        <end position="470"/>
    </location>
</feature>
<evidence type="ECO:0000313" key="2">
    <source>
        <dbReference type="EMBL" id="MCK9687727.1"/>
    </source>
</evidence>
<accession>A0A9X1YNM7</accession>
<dbReference type="Gene3D" id="3.10.105.10">
    <property type="entry name" value="Dipeptide-binding Protein, Domain 3"/>
    <property type="match status" value="1"/>
</dbReference>
<dbReference type="RefSeq" id="WP_275683763.1">
    <property type="nucleotide sequence ID" value="NZ_JAJLJH010000005.1"/>
</dbReference>
<dbReference type="PROSITE" id="PS51318">
    <property type="entry name" value="TAT"/>
    <property type="match status" value="1"/>
</dbReference>
<dbReference type="PANTHER" id="PTHR30290">
    <property type="entry name" value="PERIPLASMIC BINDING COMPONENT OF ABC TRANSPORTER"/>
    <property type="match status" value="1"/>
</dbReference>
<sequence>MNETTLRDLVDQVRDGKLARRDFIARMVALGVGVPLASAMLADVAVAQGSSIEAPYKPTKRGGGGPLRLLLWQGPTLLNPHFATGTKDQEGSRPFYESLARYDADGALVPVLAAEIPTRANGGIAADGLSTTWKLKQNVQWHDGQPFTADDVVFNWQYATDPAGGAFSVGFYANVRSVEKIDVHTVRINFLKPTPIWDRSCNLWLIPKHLFSGYVGAKSREAPANQKPVGTGPYRFVAFTPGDLVRGELNPNYHLPNRPFFDTIEMKGGGDATSAARAVLQTGEFDYAWNIQVEDNVLKTMEASGKGRVVFKPSGNPESIFLNAADPWAEVDGERASVKSKHFAFSDPAVRKAFGLLIDRKSIEDFVYGRAAAATANALNNPAQYNSKAIVAEFNVDKANALLDAAGWKRGADGVRAKDGKRLKLVFQTSINSVRQKVQAIVKQACSKAGIEIELKTVQASVFFSSDLTNPDTYGKFFSDIEMFLNSRAGTDPDRTMQQWVSWEICQKSNGWQLANKCRWSSPEYDKAFRASENELDPVKRAALFIQMNDMACNAGYVVPVAVRAQVTALSKSISAPLTGWDLDMSGIHDWFRT</sequence>
<dbReference type="SUPFAM" id="SSF53850">
    <property type="entry name" value="Periplasmic binding protein-like II"/>
    <property type="match status" value="1"/>
</dbReference>
<evidence type="ECO:0000259" key="1">
    <source>
        <dbReference type="Pfam" id="PF00496"/>
    </source>
</evidence>
<dbReference type="InterPro" id="IPR006311">
    <property type="entry name" value="TAT_signal"/>
</dbReference>
<dbReference type="InterPro" id="IPR000914">
    <property type="entry name" value="SBP_5_dom"/>
</dbReference>
<dbReference type="GO" id="GO:0043190">
    <property type="term" value="C:ATP-binding cassette (ABC) transporter complex"/>
    <property type="evidence" value="ECO:0007669"/>
    <property type="project" value="InterPro"/>
</dbReference>